<protein>
    <recommendedName>
        <fullName evidence="11">Syntaphilin</fullName>
    </recommendedName>
</protein>
<feature type="region of interest" description="Disordered" evidence="8">
    <location>
        <begin position="428"/>
        <end position="462"/>
    </location>
</feature>
<evidence type="ECO:0008006" key="11">
    <source>
        <dbReference type="Google" id="ProtNLM"/>
    </source>
</evidence>
<feature type="region of interest" description="Disordered" evidence="8">
    <location>
        <begin position="324"/>
        <end position="357"/>
    </location>
</feature>
<dbReference type="GO" id="GO:0016020">
    <property type="term" value="C:membrane"/>
    <property type="evidence" value="ECO:0007669"/>
    <property type="project" value="UniProtKB-SubCell"/>
</dbReference>
<feature type="region of interest" description="Disordered" evidence="8">
    <location>
        <begin position="468"/>
        <end position="487"/>
    </location>
</feature>
<keyword evidence="3" id="KW-0812">Transmembrane</keyword>
<evidence type="ECO:0000256" key="4">
    <source>
        <dbReference type="ARBA" id="ARBA00022989"/>
    </source>
</evidence>
<accession>A0A7J5ZJ70</accession>
<name>A0A7J5ZJ70_AMEME</name>
<feature type="coiled-coil region" evidence="7">
    <location>
        <begin position="246"/>
        <end position="273"/>
    </location>
</feature>
<organism evidence="9 10">
    <name type="scientific">Ameiurus melas</name>
    <name type="common">Black bullhead</name>
    <name type="synonym">Silurus melas</name>
    <dbReference type="NCBI Taxonomy" id="219545"/>
    <lineage>
        <taxon>Eukaryota</taxon>
        <taxon>Metazoa</taxon>
        <taxon>Chordata</taxon>
        <taxon>Craniata</taxon>
        <taxon>Vertebrata</taxon>
        <taxon>Euteleostomi</taxon>
        <taxon>Actinopterygii</taxon>
        <taxon>Neopterygii</taxon>
        <taxon>Teleostei</taxon>
        <taxon>Ostariophysi</taxon>
        <taxon>Siluriformes</taxon>
        <taxon>Ictaluridae</taxon>
        <taxon>Ameiurus</taxon>
    </lineage>
</organism>
<feature type="region of interest" description="Disordered" evidence="8">
    <location>
        <begin position="110"/>
        <end position="181"/>
    </location>
</feature>
<dbReference type="EMBL" id="JAAGNN010000029">
    <property type="protein sequence ID" value="KAF4070523.1"/>
    <property type="molecule type" value="Genomic_DNA"/>
</dbReference>
<gene>
    <name evidence="9" type="ORF">AMELA_G00286310</name>
</gene>
<evidence type="ECO:0000256" key="1">
    <source>
        <dbReference type="ARBA" id="ARBA00004167"/>
    </source>
</evidence>
<dbReference type="Proteomes" id="UP000593565">
    <property type="component" value="Unassembled WGS sequence"/>
</dbReference>
<keyword evidence="2" id="KW-0597">Phosphoprotein</keyword>
<feature type="compositionally biased region" description="Acidic residues" evidence="8">
    <location>
        <begin position="471"/>
        <end position="482"/>
    </location>
</feature>
<keyword evidence="10" id="KW-1185">Reference proteome</keyword>
<dbReference type="GO" id="GO:0030182">
    <property type="term" value="P:neuron differentiation"/>
    <property type="evidence" value="ECO:0007669"/>
    <property type="project" value="TreeGrafter"/>
</dbReference>
<comment type="caution">
    <text evidence="9">The sequence shown here is derived from an EMBL/GenBank/DDBJ whole genome shotgun (WGS) entry which is preliminary data.</text>
</comment>
<comment type="subcellular location">
    <subcellularLocation>
        <location evidence="1">Membrane</location>
        <topology evidence="1">Single-pass membrane protein</topology>
    </subcellularLocation>
</comment>
<keyword evidence="5 7" id="KW-0175">Coiled coil</keyword>
<feature type="compositionally biased region" description="Low complexity" evidence="8">
    <location>
        <begin position="143"/>
        <end position="153"/>
    </location>
</feature>
<keyword evidence="6" id="KW-0472">Membrane</keyword>
<evidence type="ECO:0000256" key="2">
    <source>
        <dbReference type="ARBA" id="ARBA00022553"/>
    </source>
</evidence>
<keyword evidence="4" id="KW-1133">Transmembrane helix</keyword>
<dbReference type="InterPro" id="IPR028197">
    <property type="entry name" value="Syntaphilin/Syntabulin"/>
</dbReference>
<evidence type="ECO:0000256" key="6">
    <source>
        <dbReference type="ARBA" id="ARBA00023136"/>
    </source>
</evidence>
<feature type="region of interest" description="Disordered" evidence="8">
    <location>
        <begin position="528"/>
        <end position="585"/>
    </location>
</feature>
<evidence type="ECO:0000313" key="10">
    <source>
        <dbReference type="Proteomes" id="UP000593565"/>
    </source>
</evidence>
<evidence type="ECO:0000313" key="9">
    <source>
        <dbReference type="EMBL" id="KAF4070523.1"/>
    </source>
</evidence>
<dbReference type="PANTHER" id="PTHR16208">
    <property type="entry name" value="MICROTUBULE-ASSOCIATED PROTEIN/SYNTAPHILIN"/>
    <property type="match status" value="1"/>
</dbReference>
<dbReference type="PANTHER" id="PTHR16208:SF5">
    <property type="entry name" value="SYNTAPHILIN-LIKE"/>
    <property type="match status" value="1"/>
</dbReference>
<sequence length="659" mass="71287">MSFQYTTLPCGRGLLFYFGAPVPLRSAAPLRHRGFAASVRGARAFIGVIHPPPLKQQGKDAAGYHRSRSPAKKSEKFTQVCCDGGRAACRGDTGNRKHCVLRQVVKDSLPMSLSANRRPSAGTRSRRPAGTVNSRQPHTHADSSISSTCSASSCKGAEISSKPRSHPATPRRQAKYGGCSENHGIRPPAPEQYLTPLQQKEVCIRHLRARLKENVERLQDRDSEIGELRMQLTRMQEDWIEEECHRIEAQLALKEARKEIRQLQQAVDAVRCNLGPPDSDLQDSKSDGANGVRLESRLGASRSCGCSPAHTIGRSATFTRLSSETLPGIDRNGNVTSQHRTNPIPANRGAATLPRGDGRPRLILEAARLSEQAPPTMLCSTLSRSSTYEKLCSKETVAPVGRPCRTINNNCSCALNACLPHHHLFLHLPQQEPPPPPPPTPPPAPHSASEASDKPGFRSQACSPTITWISPEEEEEEGEGEELSVITSASTAPDITLAEPQTISTSSSTILSTQKSYLAKPLPPDNLVQSLSSKTASQTVVSMPQVHQPSLRSPPSPEQPPQIKEDDGAAGTTEEEEEQEQDPPSCHWSRYFLVDLLAVAVPIAPTLAWLCRGGQRDIMPAYHMGSLLRGCCAVALHSLRRVGSTRSQGPSGTGGATAI</sequence>
<dbReference type="GO" id="GO:0005739">
    <property type="term" value="C:mitochondrion"/>
    <property type="evidence" value="ECO:0007669"/>
    <property type="project" value="TreeGrafter"/>
</dbReference>
<dbReference type="AlphaFoldDB" id="A0A7J5ZJ70"/>
<feature type="compositionally biased region" description="Pro residues" evidence="8">
    <location>
        <begin position="431"/>
        <end position="445"/>
    </location>
</feature>
<evidence type="ECO:0000256" key="5">
    <source>
        <dbReference type="ARBA" id="ARBA00023054"/>
    </source>
</evidence>
<reference evidence="9 10" key="1">
    <citation type="submission" date="2020-02" db="EMBL/GenBank/DDBJ databases">
        <title>A chromosome-scale genome assembly of the black bullhead catfish (Ameiurus melas).</title>
        <authorList>
            <person name="Wen M."/>
            <person name="Zham M."/>
            <person name="Cabau C."/>
            <person name="Klopp C."/>
            <person name="Donnadieu C."/>
            <person name="Roques C."/>
            <person name="Bouchez O."/>
            <person name="Lampietro C."/>
            <person name="Jouanno E."/>
            <person name="Herpin A."/>
            <person name="Louis A."/>
            <person name="Berthelot C."/>
            <person name="Parey E."/>
            <person name="Roest-Crollius H."/>
            <person name="Braasch I."/>
            <person name="Postlethwait J."/>
            <person name="Robinson-Rechavi M."/>
            <person name="Echchiki A."/>
            <person name="Begum T."/>
            <person name="Montfort J."/>
            <person name="Schartl M."/>
            <person name="Bobe J."/>
            <person name="Guiguen Y."/>
        </authorList>
    </citation>
    <scope>NUCLEOTIDE SEQUENCE [LARGE SCALE GENOMIC DNA]</scope>
    <source>
        <strain evidence="9">M_S1</strain>
        <tissue evidence="9">Blood</tissue>
    </source>
</reference>
<proteinExistence type="predicted"/>
<feature type="compositionally biased region" description="Polar residues" evidence="8">
    <location>
        <begin position="528"/>
        <end position="551"/>
    </location>
</feature>
<evidence type="ECO:0000256" key="3">
    <source>
        <dbReference type="ARBA" id="ARBA00022692"/>
    </source>
</evidence>
<evidence type="ECO:0000256" key="7">
    <source>
        <dbReference type="SAM" id="Coils"/>
    </source>
</evidence>
<evidence type="ECO:0000256" key="8">
    <source>
        <dbReference type="SAM" id="MobiDB-lite"/>
    </source>
</evidence>
<dbReference type="GO" id="GO:0005881">
    <property type="term" value="C:cytoplasmic microtubule"/>
    <property type="evidence" value="ECO:0007669"/>
    <property type="project" value="TreeGrafter"/>
</dbReference>
<dbReference type="Pfam" id="PF15290">
    <property type="entry name" value="Syntaphilin"/>
    <property type="match status" value="1"/>
</dbReference>